<evidence type="ECO:0000313" key="2">
    <source>
        <dbReference type="WBParaSite" id="PSAMB.scaffold1194size34638.g11700.t1"/>
    </source>
</evidence>
<proteinExistence type="predicted"/>
<organism evidence="1 2">
    <name type="scientific">Plectus sambesii</name>
    <dbReference type="NCBI Taxonomy" id="2011161"/>
    <lineage>
        <taxon>Eukaryota</taxon>
        <taxon>Metazoa</taxon>
        <taxon>Ecdysozoa</taxon>
        <taxon>Nematoda</taxon>
        <taxon>Chromadorea</taxon>
        <taxon>Plectida</taxon>
        <taxon>Plectina</taxon>
        <taxon>Plectoidea</taxon>
        <taxon>Plectidae</taxon>
        <taxon>Plectus</taxon>
    </lineage>
</organism>
<accession>A0A914UR43</accession>
<sequence>MWRILWTHARTVSRIERQLPSTSRSLIGHRRLFLRALSAATASSSTQSNQTTNGRPLLSSETSRFHELDKKAREKAHGKFKAYEDVKDLQKRAVNFTVDGWREFLVAFAAKGVHGGRVYFSSNRLEDMSDIVGRISNFCEHFEPIDYYNFLRLLLTFELSFSDWKKLPETVGENVCAWFMKNFEQLEPSAYFELLLMKTHWLEENRLLAIEPADDVLKFVERGVTLATQSSGISASLRMLHTIECYAKVIDRSLLTPSVDRLLDALTRNGWPGSQNDLCSSLKFIAGLQHRLIKRDKRKRTVTTQDVFQRYACGSRDGAVHPAPKAAWQWLRNSIEMVFDSDQYDHLKQLAAYAAVDAFKYKAVDFSTDELARFLIAAAEPFTKNPAVVMERLRTDVASVPRTVALKLVLAAICRGLLECKDSRLRNLLQASSIRFDDQYWDRFFDILKEEAPKIARESDRRLLLKSLWNLNKAFLFEEVQQLPVRDLALIRKPIDKGQHRSGMWRTLLRQRSISVFDCFAPSSAKTIFGCQRLFSTDFAATTSKKLHTEASQQSSSRSRLPVEIGRFYALDREHREKATGKFNAYKDVLDVQKRASTFTANDWREFMNAIVATGIRRGRIYFASNPLESMTEIVSHLANFTQEFDPNDFCNFIRLLLNFEYGFSNWNDLPVHIQNSVCQWFMKNFHQLESDAFFEILLVKTQWLEERFSLAIEPVEDILKFLEHGVNIASKSSDISASLRMLHMIECYKEIVEREKLTPLANRLVSTLTHNVQPQSQRDLCSSLKFVAGPQHRDMTVKKMKKMIKSQDVFQHYVCGSKIHAIRQAPKGAWQWLRNFIEMTFDSDEFDHLRQLAAFAAVDAFKYKAIPFTTDELAGFLIVAAKPFITNPTVVLEPTRRDVASVPRTIALKLLLAAICRGLVESKDSRLRDLLTSSSTCFDNAYWDRFWNMLLKEAPKRLQPDHRRLVLTPLSELNRAFHSGETVRLHHRDRNILRKPLDHSSRRYLLRCLTEPDPHKV</sequence>
<dbReference type="Proteomes" id="UP000887566">
    <property type="component" value="Unplaced"/>
</dbReference>
<keyword evidence="1" id="KW-1185">Reference proteome</keyword>
<dbReference type="WBParaSite" id="PSAMB.scaffold1194size34638.g11700.t1">
    <property type="protein sequence ID" value="PSAMB.scaffold1194size34638.g11700.t1"/>
    <property type="gene ID" value="PSAMB.scaffold1194size34638.g11700"/>
</dbReference>
<reference evidence="2" key="1">
    <citation type="submission" date="2022-11" db="UniProtKB">
        <authorList>
            <consortium name="WormBaseParasite"/>
        </authorList>
    </citation>
    <scope>IDENTIFICATION</scope>
</reference>
<protein>
    <submittedName>
        <fullName evidence="2">Uncharacterized protein</fullName>
    </submittedName>
</protein>
<name>A0A914UR43_9BILA</name>
<dbReference type="AlphaFoldDB" id="A0A914UR43"/>
<evidence type="ECO:0000313" key="1">
    <source>
        <dbReference type="Proteomes" id="UP000887566"/>
    </source>
</evidence>